<organism evidence="2 3">
    <name type="scientific">Candidatus Limivivens intestinipullorum</name>
    <dbReference type="NCBI Taxonomy" id="2840858"/>
    <lineage>
        <taxon>Bacteria</taxon>
        <taxon>Bacillati</taxon>
        <taxon>Bacillota</taxon>
        <taxon>Clostridia</taxon>
        <taxon>Lachnospirales</taxon>
        <taxon>Lachnospiraceae</taxon>
        <taxon>Lachnospiraceae incertae sedis</taxon>
        <taxon>Candidatus Limivivens</taxon>
    </lineage>
</organism>
<accession>A0A9D1EVH3</accession>
<dbReference type="InterPro" id="IPR010540">
    <property type="entry name" value="CmpB_TMEM229"/>
</dbReference>
<reference evidence="2" key="2">
    <citation type="journal article" date="2021" name="PeerJ">
        <title>Extensive microbial diversity within the chicken gut microbiome revealed by metagenomics and culture.</title>
        <authorList>
            <person name="Gilroy R."/>
            <person name="Ravi A."/>
            <person name="Getino M."/>
            <person name="Pursley I."/>
            <person name="Horton D.L."/>
            <person name="Alikhan N.F."/>
            <person name="Baker D."/>
            <person name="Gharbi K."/>
            <person name="Hall N."/>
            <person name="Watson M."/>
            <person name="Adriaenssens E.M."/>
            <person name="Foster-Nyarko E."/>
            <person name="Jarju S."/>
            <person name="Secka A."/>
            <person name="Antonio M."/>
            <person name="Oren A."/>
            <person name="Chaudhuri R.R."/>
            <person name="La Ragione R."/>
            <person name="Hildebrand F."/>
            <person name="Pallen M.J."/>
        </authorList>
    </citation>
    <scope>NUCLEOTIDE SEQUENCE</scope>
    <source>
        <strain evidence="2">CHK190-19873</strain>
    </source>
</reference>
<feature type="transmembrane region" description="Helical" evidence="1">
    <location>
        <begin position="107"/>
        <end position="127"/>
    </location>
</feature>
<protein>
    <submittedName>
        <fullName evidence="2">ABC transporter permease</fullName>
    </submittedName>
</protein>
<dbReference type="AlphaFoldDB" id="A0A9D1EVH3"/>
<dbReference type="Pfam" id="PF06541">
    <property type="entry name" value="ABC_trans_CmpB"/>
    <property type="match status" value="2"/>
</dbReference>
<feature type="transmembrane region" description="Helical" evidence="1">
    <location>
        <begin position="377"/>
        <end position="395"/>
    </location>
</feature>
<keyword evidence="1" id="KW-1133">Transmembrane helix</keyword>
<feature type="transmembrane region" description="Helical" evidence="1">
    <location>
        <begin position="265"/>
        <end position="285"/>
    </location>
</feature>
<reference evidence="2" key="1">
    <citation type="submission" date="2020-10" db="EMBL/GenBank/DDBJ databases">
        <authorList>
            <person name="Gilroy R."/>
        </authorList>
    </citation>
    <scope>NUCLEOTIDE SEQUENCE</scope>
    <source>
        <strain evidence="2">CHK190-19873</strain>
    </source>
</reference>
<sequence length="435" mass="50207">MHYTVTELIWLFMTYAFLGWVIETIVGTLKKKKFVNRGFFSGPFCFVYGFAAVLMSVTLQELRDNNLFFLFLFCSIQATAVEWVTGKLLERMNQHKWWDYSEKKWNFDGYICVQYSILWGILGVLGLKFGNSLFLGVFHLIPAVAGRIAIAALLVIAAIDFTASMAAVFHLQKEIPAVCRWNRRIGIVTYRFGKWIVSHVEKRMVRAYPVIREKTHSPSKEGKFAEGCSFFKLFWLYFIGALLGDLVETVFCRITMGWWMSRSSLVWGPFSIVWGFALALATALLYKDREKKAWRIFLMGTLLGAAYEYICSVCAEIVFGKIFWDYSHIPLNLGGRVNLLFSFFWGFAAVVWIKLLYPRISNLIEKIPKRPGRIITWILIVFMAVDMLMSAAALIRYDRRDKGIPAANAVEEFLDEHFDDARMKQIYPKAKEPPE</sequence>
<evidence type="ECO:0000313" key="3">
    <source>
        <dbReference type="Proteomes" id="UP000823935"/>
    </source>
</evidence>
<feature type="transmembrane region" description="Helical" evidence="1">
    <location>
        <begin position="67"/>
        <end position="86"/>
    </location>
</feature>
<feature type="transmembrane region" description="Helical" evidence="1">
    <location>
        <begin position="339"/>
        <end position="357"/>
    </location>
</feature>
<feature type="transmembrane region" description="Helical" evidence="1">
    <location>
        <begin position="133"/>
        <end position="159"/>
    </location>
</feature>
<dbReference type="EMBL" id="DVIQ01000095">
    <property type="protein sequence ID" value="HIS32668.1"/>
    <property type="molecule type" value="Genomic_DNA"/>
</dbReference>
<feature type="transmembrane region" description="Helical" evidence="1">
    <location>
        <begin position="233"/>
        <end position="259"/>
    </location>
</feature>
<keyword evidence="1" id="KW-0472">Membrane</keyword>
<evidence type="ECO:0000313" key="2">
    <source>
        <dbReference type="EMBL" id="HIS32668.1"/>
    </source>
</evidence>
<feature type="transmembrane region" description="Helical" evidence="1">
    <location>
        <begin position="6"/>
        <end position="26"/>
    </location>
</feature>
<proteinExistence type="predicted"/>
<dbReference type="Proteomes" id="UP000823935">
    <property type="component" value="Unassembled WGS sequence"/>
</dbReference>
<comment type="caution">
    <text evidence="2">The sequence shown here is derived from an EMBL/GenBank/DDBJ whole genome shotgun (WGS) entry which is preliminary data.</text>
</comment>
<feature type="transmembrane region" description="Helical" evidence="1">
    <location>
        <begin position="297"/>
        <end position="319"/>
    </location>
</feature>
<feature type="transmembrane region" description="Helical" evidence="1">
    <location>
        <begin position="38"/>
        <end position="55"/>
    </location>
</feature>
<evidence type="ECO:0000256" key="1">
    <source>
        <dbReference type="SAM" id="Phobius"/>
    </source>
</evidence>
<gene>
    <name evidence="2" type="ORF">IAB44_14160</name>
</gene>
<keyword evidence="1" id="KW-0812">Transmembrane</keyword>
<name>A0A9D1EVH3_9FIRM</name>